<organism evidence="2 3">
    <name type="scientific">Prymnesium parvum</name>
    <name type="common">Toxic golden alga</name>
    <dbReference type="NCBI Taxonomy" id="97485"/>
    <lineage>
        <taxon>Eukaryota</taxon>
        <taxon>Haptista</taxon>
        <taxon>Haptophyta</taxon>
        <taxon>Prymnesiophyceae</taxon>
        <taxon>Prymnesiales</taxon>
        <taxon>Prymnesiaceae</taxon>
        <taxon>Prymnesium</taxon>
    </lineage>
</organism>
<reference evidence="2 3" key="1">
    <citation type="journal article" date="2024" name="Science">
        <title>Giant polyketide synthase enzymes in the biosynthesis of giant marine polyether toxins.</title>
        <authorList>
            <person name="Fallon T.R."/>
            <person name="Shende V.V."/>
            <person name="Wierzbicki I.H."/>
            <person name="Pendleton A.L."/>
            <person name="Watervoot N.F."/>
            <person name="Auber R.P."/>
            <person name="Gonzalez D.J."/>
            <person name="Wisecaver J.H."/>
            <person name="Moore B.S."/>
        </authorList>
    </citation>
    <scope>NUCLEOTIDE SEQUENCE [LARGE SCALE GENOMIC DNA]</scope>
    <source>
        <strain evidence="2 3">12B1</strain>
    </source>
</reference>
<dbReference type="Proteomes" id="UP001515480">
    <property type="component" value="Unassembled WGS sequence"/>
</dbReference>
<dbReference type="AlphaFoldDB" id="A0AB34IIQ4"/>
<gene>
    <name evidence="2" type="ORF">AB1Y20_011898</name>
</gene>
<comment type="caution">
    <text evidence="2">The sequence shown here is derived from an EMBL/GenBank/DDBJ whole genome shotgun (WGS) entry which is preliminary data.</text>
</comment>
<evidence type="ECO:0000256" key="1">
    <source>
        <dbReference type="SAM" id="MobiDB-lite"/>
    </source>
</evidence>
<sequence length="136" mass="14863">MPCSDSLADNLTSRNRVIPFGVERGTSSSAMDTDHDRGSDHEGLEMAYKRPRLGCPSRPKKLASAAIKPCGGRTSRSAVPQVRELAPLVMLRLTSGRAFADVMQYWQLRVEIEAQDAEQGWLESAADDDAMELAAI</sequence>
<proteinExistence type="predicted"/>
<accession>A0AB34IIQ4</accession>
<protein>
    <submittedName>
        <fullName evidence="2">Uncharacterized protein</fullName>
    </submittedName>
</protein>
<keyword evidence="3" id="KW-1185">Reference proteome</keyword>
<dbReference type="EMBL" id="JBGBPQ010000025">
    <property type="protein sequence ID" value="KAL1499703.1"/>
    <property type="molecule type" value="Genomic_DNA"/>
</dbReference>
<name>A0AB34IIQ4_PRYPA</name>
<feature type="compositionally biased region" description="Basic and acidic residues" evidence="1">
    <location>
        <begin position="32"/>
        <end position="45"/>
    </location>
</feature>
<evidence type="ECO:0000313" key="3">
    <source>
        <dbReference type="Proteomes" id="UP001515480"/>
    </source>
</evidence>
<evidence type="ECO:0000313" key="2">
    <source>
        <dbReference type="EMBL" id="KAL1499703.1"/>
    </source>
</evidence>
<feature type="region of interest" description="Disordered" evidence="1">
    <location>
        <begin position="18"/>
        <end position="45"/>
    </location>
</feature>